<dbReference type="GO" id="GO:0005524">
    <property type="term" value="F:ATP binding"/>
    <property type="evidence" value="ECO:0007669"/>
    <property type="project" value="UniProtKB-UniRule"/>
</dbReference>
<evidence type="ECO:0000256" key="2">
    <source>
        <dbReference type="ARBA" id="ARBA00022527"/>
    </source>
</evidence>
<organism evidence="11 12">
    <name type="scientific">Xylona heveae (strain CBS 132557 / TC161)</name>
    <dbReference type="NCBI Taxonomy" id="1328760"/>
    <lineage>
        <taxon>Eukaryota</taxon>
        <taxon>Fungi</taxon>
        <taxon>Dikarya</taxon>
        <taxon>Ascomycota</taxon>
        <taxon>Pezizomycotina</taxon>
        <taxon>Xylonomycetes</taxon>
        <taxon>Xylonales</taxon>
        <taxon>Xylonaceae</taxon>
        <taxon>Xylona</taxon>
    </lineage>
</organism>
<feature type="binding site" evidence="9">
    <location>
        <position position="103"/>
    </location>
    <ligand>
        <name>ATP</name>
        <dbReference type="ChEBI" id="CHEBI:30616"/>
    </ligand>
</feature>
<dbReference type="OMA" id="KYWHEDG"/>
<dbReference type="PROSITE" id="PS00107">
    <property type="entry name" value="PROTEIN_KINASE_ATP"/>
    <property type="match status" value="1"/>
</dbReference>
<dbReference type="EMBL" id="KV407454">
    <property type="protein sequence ID" value="KZF26973.1"/>
    <property type="molecule type" value="Genomic_DNA"/>
</dbReference>
<evidence type="ECO:0000256" key="6">
    <source>
        <dbReference type="ARBA" id="ARBA00022840"/>
    </source>
</evidence>
<feature type="domain" description="Protein kinase" evidence="10">
    <location>
        <begin position="74"/>
        <end position="387"/>
    </location>
</feature>
<dbReference type="Proteomes" id="UP000076632">
    <property type="component" value="Unassembled WGS sequence"/>
</dbReference>
<evidence type="ECO:0000256" key="1">
    <source>
        <dbReference type="ARBA" id="ARBA00012513"/>
    </source>
</evidence>
<dbReference type="STRING" id="1328760.A0A165K4H7"/>
<evidence type="ECO:0000313" key="11">
    <source>
        <dbReference type="EMBL" id="KZF26973.1"/>
    </source>
</evidence>
<dbReference type="GO" id="GO:0050684">
    <property type="term" value="P:regulation of mRNA processing"/>
    <property type="evidence" value="ECO:0007669"/>
    <property type="project" value="TreeGrafter"/>
</dbReference>
<keyword evidence="2" id="KW-0723">Serine/threonine-protein kinase</keyword>
<dbReference type="GeneID" id="28898810"/>
<accession>A0A165K4H7</accession>
<dbReference type="GO" id="GO:0005634">
    <property type="term" value="C:nucleus"/>
    <property type="evidence" value="ECO:0007669"/>
    <property type="project" value="TreeGrafter"/>
</dbReference>
<dbReference type="GO" id="GO:0005737">
    <property type="term" value="C:cytoplasm"/>
    <property type="evidence" value="ECO:0007669"/>
    <property type="project" value="TreeGrafter"/>
</dbReference>
<gene>
    <name evidence="11" type="ORF">L228DRAFT_252208</name>
</gene>
<keyword evidence="12" id="KW-1185">Reference proteome</keyword>
<keyword evidence="6 9" id="KW-0067">ATP-binding</keyword>
<dbReference type="Gene3D" id="1.10.510.10">
    <property type="entry name" value="Transferase(Phosphotransferase) domain 1"/>
    <property type="match status" value="1"/>
</dbReference>
<dbReference type="InterPro" id="IPR017441">
    <property type="entry name" value="Protein_kinase_ATP_BS"/>
</dbReference>
<evidence type="ECO:0000256" key="9">
    <source>
        <dbReference type="PROSITE-ProRule" id="PRU10141"/>
    </source>
</evidence>
<evidence type="ECO:0000259" key="10">
    <source>
        <dbReference type="PROSITE" id="PS50011"/>
    </source>
</evidence>
<proteinExistence type="predicted"/>
<keyword evidence="4 9" id="KW-0547">Nucleotide-binding</keyword>
<comment type="catalytic activity">
    <reaction evidence="8">
        <text>L-seryl-[protein] + ATP = O-phospho-L-seryl-[protein] + ADP + H(+)</text>
        <dbReference type="Rhea" id="RHEA:17989"/>
        <dbReference type="Rhea" id="RHEA-COMP:9863"/>
        <dbReference type="Rhea" id="RHEA-COMP:11604"/>
        <dbReference type="ChEBI" id="CHEBI:15378"/>
        <dbReference type="ChEBI" id="CHEBI:29999"/>
        <dbReference type="ChEBI" id="CHEBI:30616"/>
        <dbReference type="ChEBI" id="CHEBI:83421"/>
        <dbReference type="ChEBI" id="CHEBI:456216"/>
        <dbReference type="EC" id="2.7.11.1"/>
    </reaction>
</comment>
<sequence length="394" mass="45821">MVLDAEVIVILKLPYHFISAVPLSRRLFSGHRIFPNAGFQLIDPSILVEEETTPNYKAWKYYPASIGEVLCKRYQIVGKLGYGSNSTVWLCRDMRVNQYIALKIYVVNDSMVHRELPIYHHINQVRSDHPGRECIRKLIDSFEIIGPHGRHRCLVHQPLGMSLEELKMYTRDKVFSKDLLKIALRELLIALDFLHSEAQVIHTEHPVPRKIAEDRSLYASRPFLLTSGMPVLCDLSEARFGAEENQGYIMPELFRAPEVILGMKWTYSVDIWNVGLMVWDLFEKSHLFPGIKPDQTYDEVHRLAEMVAILGPPPLKFLERSDISLRFWDENGNWRGLMPIPDMNLEDLELRLSGEDKRGFLQFLRKMLCWLPEERMTAVDLVYDPWLMEGLFDP</sequence>
<evidence type="ECO:0000256" key="5">
    <source>
        <dbReference type="ARBA" id="ARBA00022777"/>
    </source>
</evidence>
<dbReference type="SUPFAM" id="SSF56112">
    <property type="entry name" value="Protein kinase-like (PK-like)"/>
    <property type="match status" value="1"/>
</dbReference>
<dbReference type="SMART" id="SM00220">
    <property type="entry name" value="S_TKc"/>
    <property type="match status" value="1"/>
</dbReference>
<dbReference type="Gene3D" id="3.30.200.20">
    <property type="entry name" value="Phosphorylase Kinase, domain 1"/>
    <property type="match status" value="1"/>
</dbReference>
<evidence type="ECO:0000256" key="7">
    <source>
        <dbReference type="ARBA" id="ARBA00047899"/>
    </source>
</evidence>
<evidence type="ECO:0000256" key="3">
    <source>
        <dbReference type="ARBA" id="ARBA00022679"/>
    </source>
</evidence>
<reference evidence="11 12" key="1">
    <citation type="journal article" date="2016" name="Fungal Biol.">
        <title>The genome of Xylona heveae provides a window into fungal endophytism.</title>
        <authorList>
            <person name="Gazis R."/>
            <person name="Kuo A."/>
            <person name="Riley R."/>
            <person name="LaButti K."/>
            <person name="Lipzen A."/>
            <person name="Lin J."/>
            <person name="Amirebrahimi M."/>
            <person name="Hesse C.N."/>
            <person name="Spatafora J.W."/>
            <person name="Henrissat B."/>
            <person name="Hainaut M."/>
            <person name="Grigoriev I.V."/>
            <person name="Hibbett D.S."/>
        </authorList>
    </citation>
    <scope>NUCLEOTIDE SEQUENCE [LARGE SCALE GENOMIC DNA]</scope>
    <source>
        <strain evidence="11 12">TC161</strain>
    </source>
</reference>
<name>A0A165K4H7_XYLHT</name>
<comment type="catalytic activity">
    <reaction evidence="7">
        <text>L-threonyl-[protein] + ATP = O-phospho-L-threonyl-[protein] + ADP + H(+)</text>
        <dbReference type="Rhea" id="RHEA:46608"/>
        <dbReference type="Rhea" id="RHEA-COMP:11060"/>
        <dbReference type="Rhea" id="RHEA-COMP:11605"/>
        <dbReference type="ChEBI" id="CHEBI:15378"/>
        <dbReference type="ChEBI" id="CHEBI:30013"/>
        <dbReference type="ChEBI" id="CHEBI:30616"/>
        <dbReference type="ChEBI" id="CHEBI:61977"/>
        <dbReference type="ChEBI" id="CHEBI:456216"/>
        <dbReference type="EC" id="2.7.11.1"/>
    </reaction>
</comment>
<evidence type="ECO:0000256" key="8">
    <source>
        <dbReference type="ARBA" id="ARBA00048679"/>
    </source>
</evidence>
<evidence type="ECO:0000313" key="12">
    <source>
        <dbReference type="Proteomes" id="UP000076632"/>
    </source>
</evidence>
<keyword evidence="5 11" id="KW-0418">Kinase</keyword>
<dbReference type="EC" id="2.7.11.1" evidence="1"/>
<dbReference type="GO" id="GO:0004674">
    <property type="term" value="F:protein serine/threonine kinase activity"/>
    <property type="evidence" value="ECO:0007669"/>
    <property type="project" value="UniProtKB-KW"/>
</dbReference>
<dbReference type="PANTHER" id="PTHR47634">
    <property type="entry name" value="PROTEIN KINASE DOMAIN-CONTAINING PROTEIN-RELATED"/>
    <property type="match status" value="1"/>
</dbReference>
<dbReference type="Pfam" id="PF00069">
    <property type="entry name" value="Pkinase"/>
    <property type="match status" value="1"/>
</dbReference>
<dbReference type="RefSeq" id="XP_018192528.1">
    <property type="nucleotide sequence ID" value="XM_018333673.1"/>
</dbReference>
<dbReference type="OrthoDB" id="5979581at2759"/>
<dbReference type="PROSITE" id="PS50011">
    <property type="entry name" value="PROTEIN_KINASE_DOM"/>
    <property type="match status" value="1"/>
</dbReference>
<dbReference type="PANTHER" id="PTHR47634:SF9">
    <property type="entry name" value="PROTEIN KINASE DOMAIN-CONTAINING PROTEIN-RELATED"/>
    <property type="match status" value="1"/>
</dbReference>
<evidence type="ECO:0000256" key="4">
    <source>
        <dbReference type="ARBA" id="ARBA00022741"/>
    </source>
</evidence>
<dbReference type="InterPro" id="IPR011009">
    <property type="entry name" value="Kinase-like_dom_sf"/>
</dbReference>
<dbReference type="AlphaFoldDB" id="A0A165K4H7"/>
<dbReference type="InterPro" id="IPR000719">
    <property type="entry name" value="Prot_kinase_dom"/>
</dbReference>
<dbReference type="GO" id="GO:0000245">
    <property type="term" value="P:spliceosomal complex assembly"/>
    <property type="evidence" value="ECO:0007669"/>
    <property type="project" value="TreeGrafter"/>
</dbReference>
<dbReference type="InterPro" id="IPR051334">
    <property type="entry name" value="SRPK"/>
</dbReference>
<protein>
    <recommendedName>
        <fullName evidence="1">non-specific serine/threonine protein kinase</fullName>
        <ecNumber evidence="1">2.7.11.1</ecNumber>
    </recommendedName>
</protein>
<dbReference type="InParanoid" id="A0A165K4H7"/>
<keyword evidence="3" id="KW-0808">Transferase</keyword>